<keyword evidence="5" id="KW-1185">Reference proteome</keyword>
<reference evidence="4 5" key="1">
    <citation type="submission" date="2021-10" db="EMBL/GenBank/DDBJ databases">
        <title>Collection of gut derived symbiotic bacterial strains cultured from healthy donors.</title>
        <authorList>
            <person name="Lin H."/>
            <person name="Littmann E."/>
            <person name="Kohout C."/>
            <person name="Pamer E.G."/>
        </authorList>
    </citation>
    <scope>NUCLEOTIDE SEQUENCE [LARGE SCALE GENOMIC DNA]</scope>
    <source>
        <strain evidence="4 5">DFI.1.165</strain>
    </source>
</reference>
<dbReference type="SMART" id="SM00530">
    <property type="entry name" value="HTH_XRE"/>
    <property type="match status" value="1"/>
</dbReference>
<keyword evidence="1" id="KW-0238">DNA-binding</keyword>
<organism evidence="4 5">
    <name type="scientific">Bariatricus massiliensis</name>
    <dbReference type="NCBI Taxonomy" id="1745713"/>
    <lineage>
        <taxon>Bacteria</taxon>
        <taxon>Bacillati</taxon>
        <taxon>Bacillota</taxon>
        <taxon>Clostridia</taxon>
        <taxon>Lachnospirales</taxon>
        <taxon>Lachnospiraceae</taxon>
        <taxon>Bariatricus</taxon>
    </lineage>
</organism>
<proteinExistence type="predicted"/>
<dbReference type="Proteomes" id="UP001299546">
    <property type="component" value="Unassembled WGS sequence"/>
</dbReference>
<keyword evidence="2" id="KW-0472">Membrane</keyword>
<sequence>MNQLTTGKFIAVKRKERNMTQEQLAEKLGVSNKTVSKWETGKCMPDYSVVKNLCEELEISVAELLDGEKAEEKSVRLYDEEQIIDLLRRTHELEKQKNLLYGILLIIMGIALLSLSYMIDGSGIKDFFSGLLLGLSIGEMLIGVYIIGRNIVSR</sequence>
<keyword evidence="2" id="KW-1133">Transmembrane helix</keyword>
<dbReference type="PANTHER" id="PTHR46558">
    <property type="entry name" value="TRACRIPTIONAL REGULATORY PROTEIN-RELATED-RELATED"/>
    <property type="match status" value="1"/>
</dbReference>
<evidence type="ECO:0000256" key="1">
    <source>
        <dbReference type="ARBA" id="ARBA00023125"/>
    </source>
</evidence>
<dbReference type="Pfam" id="PF01381">
    <property type="entry name" value="HTH_3"/>
    <property type="match status" value="1"/>
</dbReference>
<dbReference type="SUPFAM" id="SSF47413">
    <property type="entry name" value="lambda repressor-like DNA-binding domains"/>
    <property type="match status" value="1"/>
</dbReference>
<dbReference type="CDD" id="cd00093">
    <property type="entry name" value="HTH_XRE"/>
    <property type="match status" value="1"/>
</dbReference>
<dbReference type="EMBL" id="JAJCIS010000002">
    <property type="protein sequence ID" value="MCB7386575.1"/>
    <property type="molecule type" value="Genomic_DNA"/>
</dbReference>
<name>A0ABS8DDX4_9FIRM</name>
<dbReference type="PANTHER" id="PTHR46558:SF11">
    <property type="entry name" value="HTH-TYPE TRANSCRIPTIONAL REGULATOR XRE"/>
    <property type="match status" value="1"/>
</dbReference>
<accession>A0ABS8DDX4</accession>
<keyword evidence="2" id="KW-0812">Transmembrane</keyword>
<dbReference type="InterPro" id="IPR010982">
    <property type="entry name" value="Lambda_DNA-bd_dom_sf"/>
</dbReference>
<evidence type="ECO:0000259" key="3">
    <source>
        <dbReference type="PROSITE" id="PS50943"/>
    </source>
</evidence>
<feature type="transmembrane region" description="Helical" evidence="2">
    <location>
        <begin position="98"/>
        <end position="119"/>
    </location>
</feature>
<evidence type="ECO:0000256" key="2">
    <source>
        <dbReference type="SAM" id="Phobius"/>
    </source>
</evidence>
<gene>
    <name evidence="4" type="ORF">LIZ65_04685</name>
</gene>
<evidence type="ECO:0000313" key="5">
    <source>
        <dbReference type="Proteomes" id="UP001299546"/>
    </source>
</evidence>
<feature type="domain" description="HTH cro/C1-type" evidence="3">
    <location>
        <begin position="10"/>
        <end position="64"/>
    </location>
</feature>
<dbReference type="Gene3D" id="1.10.260.40">
    <property type="entry name" value="lambda repressor-like DNA-binding domains"/>
    <property type="match status" value="1"/>
</dbReference>
<dbReference type="PROSITE" id="PS50943">
    <property type="entry name" value="HTH_CROC1"/>
    <property type="match status" value="1"/>
</dbReference>
<dbReference type="InterPro" id="IPR001387">
    <property type="entry name" value="Cro/C1-type_HTH"/>
</dbReference>
<evidence type="ECO:0000313" key="4">
    <source>
        <dbReference type="EMBL" id="MCB7386575.1"/>
    </source>
</evidence>
<feature type="transmembrane region" description="Helical" evidence="2">
    <location>
        <begin position="131"/>
        <end position="148"/>
    </location>
</feature>
<dbReference type="RefSeq" id="WP_066736672.1">
    <property type="nucleotide sequence ID" value="NZ_JAJCIQ010000002.1"/>
</dbReference>
<comment type="caution">
    <text evidence="4">The sequence shown here is derived from an EMBL/GenBank/DDBJ whole genome shotgun (WGS) entry which is preliminary data.</text>
</comment>
<protein>
    <submittedName>
        <fullName evidence="4">Helix-turn-helix domain-containing protein</fullName>
    </submittedName>
</protein>